<reference evidence="17 18" key="1">
    <citation type="journal article" date="2018" name="ISME J.">
        <title>A methanotrophic archaeon couples anaerobic oxidation of methane to Fe(III) reduction.</title>
        <authorList>
            <person name="Cai C."/>
            <person name="Leu A.O."/>
            <person name="Xie G.J."/>
            <person name="Guo J."/>
            <person name="Feng Y."/>
            <person name="Zhao J.X."/>
            <person name="Tyson G.W."/>
            <person name="Yuan Z."/>
            <person name="Hu S."/>
        </authorList>
    </citation>
    <scope>NUCLEOTIDE SEQUENCE [LARGE SCALE GENOMIC DNA]</scope>
    <source>
        <strain evidence="17">FeB_12</strain>
    </source>
</reference>
<comment type="cofactor">
    <cofactor evidence="1 15">
        <name>Mg(2+)</name>
        <dbReference type="ChEBI" id="CHEBI:18420"/>
    </cofactor>
</comment>
<dbReference type="UniPathway" id="UPA00591">
    <property type="reaction ID" value="UER00648"/>
</dbReference>
<dbReference type="GO" id="GO:0004422">
    <property type="term" value="F:hypoxanthine phosphoribosyltransferase activity"/>
    <property type="evidence" value="ECO:0007669"/>
    <property type="project" value="InterPro"/>
</dbReference>
<dbReference type="GO" id="GO:0005829">
    <property type="term" value="C:cytosol"/>
    <property type="evidence" value="ECO:0007669"/>
    <property type="project" value="TreeGrafter"/>
</dbReference>
<keyword evidence="8 15" id="KW-0808">Transferase</keyword>
<evidence type="ECO:0000256" key="10">
    <source>
        <dbReference type="ARBA" id="ARBA00022726"/>
    </source>
</evidence>
<evidence type="ECO:0000256" key="8">
    <source>
        <dbReference type="ARBA" id="ARBA00022679"/>
    </source>
</evidence>
<evidence type="ECO:0000256" key="5">
    <source>
        <dbReference type="ARBA" id="ARBA00011895"/>
    </source>
</evidence>
<evidence type="ECO:0000313" key="18">
    <source>
        <dbReference type="Proteomes" id="UP000250918"/>
    </source>
</evidence>
<dbReference type="CDD" id="cd06223">
    <property type="entry name" value="PRTases_typeI"/>
    <property type="match status" value="1"/>
</dbReference>
<evidence type="ECO:0000256" key="15">
    <source>
        <dbReference type="RuleBase" id="RU364099"/>
    </source>
</evidence>
<proteinExistence type="inferred from homology"/>
<dbReference type="GO" id="GO:0000166">
    <property type="term" value="F:nucleotide binding"/>
    <property type="evidence" value="ECO:0007669"/>
    <property type="project" value="UniProtKB-KW"/>
</dbReference>
<evidence type="ECO:0000256" key="14">
    <source>
        <dbReference type="ARBA" id="ARBA00049402"/>
    </source>
</evidence>
<evidence type="ECO:0000256" key="12">
    <source>
        <dbReference type="ARBA" id="ARBA00022842"/>
    </source>
</evidence>
<keyword evidence="10 15" id="KW-0660">Purine salvage</keyword>
<dbReference type="GO" id="GO:0006166">
    <property type="term" value="P:purine ribonucleoside salvage"/>
    <property type="evidence" value="ECO:0007669"/>
    <property type="project" value="UniProtKB-KW"/>
</dbReference>
<comment type="catalytic activity">
    <reaction evidence="13">
        <text>GMP + diphosphate = guanine + 5-phospho-alpha-D-ribose 1-diphosphate</text>
        <dbReference type="Rhea" id="RHEA:25424"/>
        <dbReference type="ChEBI" id="CHEBI:16235"/>
        <dbReference type="ChEBI" id="CHEBI:33019"/>
        <dbReference type="ChEBI" id="CHEBI:58017"/>
        <dbReference type="ChEBI" id="CHEBI:58115"/>
        <dbReference type="EC" id="2.4.2.8"/>
    </reaction>
    <physiologicalReaction direction="right-to-left" evidence="13">
        <dbReference type="Rhea" id="RHEA:25426"/>
    </physiologicalReaction>
</comment>
<evidence type="ECO:0000256" key="2">
    <source>
        <dbReference type="ARBA" id="ARBA00004496"/>
    </source>
</evidence>
<dbReference type="InterPro" id="IPR000836">
    <property type="entry name" value="PRTase_dom"/>
</dbReference>
<feature type="domain" description="Phosphoribosyltransferase" evidence="16">
    <location>
        <begin position="17"/>
        <end position="166"/>
    </location>
</feature>
<name>A0A855X7T4_9BACT</name>
<dbReference type="Gene3D" id="3.40.50.2020">
    <property type="match status" value="1"/>
</dbReference>
<dbReference type="GO" id="GO:0046100">
    <property type="term" value="P:hypoxanthine metabolic process"/>
    <property type="evidence" value="ECO:0007669"/>
    <property type="project" value="TreeGrafter"/>
</dbReference>
<dbReference type="SUPFAM" id="SSF53271">
    <property type="entry name" value="PRTase-like"/>
    <property type="match status" value="1"/>
</dbReference>
<dbReference type="InterPro" id="IPR050408">
    <property type="entry name" value="HGPRT"/>
</dbReference>
<dbReference type="NCBIfam" id="TIGR01203">
    <property type="entry name" value="HGPRTase"/>
    <property type="match status" value="1"/>
</dbReference>
<comment type="catalytic activity">
    <reaction evidence="14">
        <text>IMP + diphosphate = hypoxanthine + 5-phospho-alpha-D-ribose 1-diphosphate</text>
        <dbReference type="Rhea" id="RHEA:17973"/>
        <dbReference type="ChEBI" id="CHEBI:17368"/>
        <dbReference type="ChEBI" id="CHEBI:33019"/>
        <dbReference type="ChEBI" id="CHEBI:58017"/>
        <dbReference type="ChEBI" id="CHEBI:58053"/>
        <dbReference type="EC" id="2.4.2.8"/>
    </reaction>
    <physiologicalReaction direction="right-to-left" evidence="14">
        <dbReference type="Rhea" id="RHEA:17975"/>
    </physiologicalReaction>
</comment>
<comment type="subcellular location">
    <subcellularLocation>
        <location evidence="2 15">Cytoplasm</location>
    </subcellularLocation>
</comment>
<keyword evidence="12 15" id="KW-0460">Magnesium</keyword>
<dbReference type="GO" id="GO:0032264">
    <property type="term" value="P:IMP salvage"/>
    <property type="evidence" value="ECO:0007669"/>
    <property type="project" value="UniProtKB-UniPathway"/>
</dbReference>
<keyword evidence="7 15" id="KW-0328">Glycosyltransferase</keyword>
<keyword evidence="11 15" id="KW-0547">Nucleotide-binding</keyword>
<evidence type="ECO:0000256" key="9">
    <source>
        <dbReference type="ARBA" id="ARBA00022723"/>
    </source>
</evidence>
<evidence type="ECO:0000256" key="6">
    <source>
        <dbReference type="ARBA" id="ARBA00022490"/>
    </source>
</evidence>
<dbReference type="GO" id="GO:0032263">
    <property type="term" value="P:GMP salvage"/>
    <property type="evidence" value="ECO:0007669"/>
    <property type="project" value="TreeGrafter"/>
</dbReference>
<dbReference type="InterPro" id="IPR029057">
    <property type="entry name" value="PRTase-like"/>
</dbReference>
<keyword evidence="9 15" id="KW-0479">Metal-binding</keyword>
<evidence type="ECO:0000256" key="13">
    <source>
        <dbReference type="ARBA" id="ARBA00048811"/>
    </source>
</evidence>
<comment type="caution">
    <text evidence="17">The sequence shown here is derived from an EMBL/GenBank/DDBJ whole genome shotgun (WGS) entry which is preliminary data.</text>
</comment>
<evidence type="ECO:0000256" key="11">
    <source>
        <dbReference type="ARBA" id="ARBA00022741"/>
    </source>
</evidence>
<sequence length="183" mass="20369">MKSSATRKAPGKPFELLLDQRVIHRRIEELGRQITTDYAGQIPVLIGVLKGCVIFMADLIREIKLPVELEFVSAASYRKGIRREEDVVVGGGIAIPLEGRHVLIVEGVVDSGRTVSMVLEKVRKMEPASVEVVTLLDKPGSHRTKLDVKYKGFSVGNEFVIGFGLDNTQQYRNLPFVGRLLDR</sequence>
<gene>
    <name evidence="17" type="primary">hpt</name>
    <name evidence="17" type="ORF">C3F09_04590</name>
</gene>
<dbReference type="EC" id="2.4.2.8" evidence="5 15"/>
<evidence type="ECO:0000256" key="1">
    <source>
        <dbReference type="ARBA" id="ARBA00001946"/>
    </source>
</evidence>
<evidence type="ECO:0000256" key="4">
    <source>
        <dbReference type="ARBA" id="ARBA00008391"/>
    </source>
</evidence>
<dbReference type="GO" id="GO:0006178">
    <property type="term" value="P:guanine salvage"/>
    <property type="evidence" value="ECO:0007669"/>
    <property type="project" value="TreeGrafter"/>
</dbReference>
<dbReference type="Pfam" id="PF00156">
    <property type="entry name" value="Pribosyltran"/>
    <property type="match status" value="1"/>
</dbReference>
<dbReference type="AlphaFoldDB" id="A0A855X7T4"/>
<evidence type="ECO:0000256" key="3">
    <source>
        <dbReference type="ARBA" id="ARBA00004669"/>
    </source>
</evidence>
<evidence type="ECO:0000313" key="17">
    <source>
        <dbReference type="EMBL" id="PWB73936.1"/>
    </source>
</evidence>
<comment type="pathway">
    <text evidence="3 15">Purine metabolism; IMP biosynthesis via salvage pathway; IMP from hypoxanthine: step 1/1.</text>
</comment>
<protein>
    <recommendedName>
        <fullName evidence="5 15">Hypoxanthine phosphoribosyltransferase</fullName>
        <ecNumber evidence="5 15">2.4.2.8</ecNumber>
    </recommendedName>
</protein>
<evidence type="ECO:0000259" key="16">
    <source>
        <dbReference type="Pfam" id="PF00156"/>
    </source>
</evidence>
<dbReference type="Proteomes" id="UP000250918">
    <property type="component" value="Unassembled WGS sequence"/>
</dbReference>
<dbReference type="PANTHER" id="PTHR43340:SF1">
    <property type="entry name" value="HYPOXANTHINE PHOSPHORIBOSYLTRANSFERASE"/>
    <property type="match status" value="1"/>
</dbReference>
<dbReference type="PANTHER" id="PTHR43340">
    <property type="entry name" value="HYPOXANTHINE-GUANINE PHOSPHORIBOSYLTRANSFERASE"/>
    <property type="match status" value="1"/>
</dbReference>
<evidence type="ECO:0000256" key="7">
    <source>
        <dbReference type="ARBA" id="ARBA00022676"/>
    </source>
</evidence>
<accession>A0A855X7T4</accession>
<dbReference type="InterPro" id="IPR005904">
    <property type="entry name" value="Hxn_phspho_trans"/>
</dbReference>
<dbReference type="EMBL" id="PQAP01000043">
    <property type="protein sequence ID" value="PWB73936.1"/>
    <property type="molecule type" value="Genomic_DNA"/>
</dbReference>
<organism evidence="17 18">
    <name type="scientific">candidate division GN15 bacterium</name>
    <dbReference type="NCBI Taxonomy" id="2072418"/>
    <lineage>
        <taxon>Bacteria</taxon>
        <taxon>candidate division GN15</taxon>
    </lineage>
</organism>
<dbReference type="GO" id="GO:0000287">
    <property type="term" value="F:magnesium ion binding"/>
    <property type="evidence" value="ECO:0007669"/>
    <property type="project" value="TreeGrafter"/>
</dbReference>
<comment type="similarity">
    <text evidence="4 15">Belongs to the purine/pyrimidine phosphoribosyltransferase family.</text>
</comment>
<keyword evidence="6 15" id="KW-0963">Cytoplasm</keyword>